<dbReference type="SUPFAM" id="SSF103481">
    <property type="entry name" value="Multidrug resistance efflux transporter EmrE"/>
    <property type="match status" value="4"/>
</dbReference>
<proteinExistence type="inferred from homology"/>
<evidence type="ECO:0000256" key="2">
    <source>
        <dbReference type="ARBA" id="ARBA00007635"/>
    </source>
</evidence>
<comment type="similarity">
    <text evidence="2">Belongs to the drug/metabolite transporter (DMT) superfamily. Plant drug/metabolite exporter (P-DME) (TC 2.A.7.4) family.</text>
</comment>
<evidence type="ECO:0000256" key="3">
    <source>
        <dbReference type="ARBA" id="ARBA00022692"/>
    </source>
</evidence>
<keyword evidence="4" id="KW-1133">Transmembrane helix</keyword>
<sequence>MDIGAETQKPAAGCEWRTPASMVLVQLFITGMILLSKLSISGGIFIFALLAYRSLFGAAVILPLALIFERGKWKEMGWHATGWIFLNAFIGYAVPMSLYCYGLRDTTPSYAVIFVNLIPLATFILSLVFRMETLRIWSVVGSLKIAGVLFSVGGTMLISLYKGKALHLWDPILKIHPKEQTAEGASNQLRGTIFLSKVLKVYPYKYWSSMVTCFVGGFQTALVGIILNTDKNAWKLGWNLDLVTILYSGALATAGKYCLNSWAVAKRGPTYPPMFNPLSVVFTILLDSIIIGNEITVGSLLGTTMVLVGLYTFLWAKSKEADVKVDIKAEPKAAETKKAAGWEWKAPASMVLVQLFITGMILLSKVSIGGGMFIFALLAYRSLFGAAFILPLALIFEKGKWREMGWHATGWIFLNAFIGYAVPMSLYYYGLRDTTPAYAVIFLNIIPLVTFILSLVFRMETLQILSIAGSLKVVGVVLSVGGTMLISLYKGKTLHLWKPVLRHMGQNTTEVAGNHLRGTIFLSKVMKVYPYKYWSSMVTCLVGGFQTALVGIILSRDKSAWKLGWDLNLLTIFYSGALATAGKYSLNSWVVAKRGPAYPPMFSPLSVVFTVLLDSIFIGDEITTGSLFGTTVVIAGLYIFLSAKSKEVQDK</sequence>
<keyword evidence="5" id="KW-0472">Membrane</keyword>
<feature type="domain" description="EamA" evidence="6">
    <location>
        <begin position="23"/>
        <end position="146"/>
    </location>
</feature>
<feature type="domain" description="EamA" evidence="6">
    <location>
        <begin position="193"/>
        <end position="313"/>
    </location>
</feature>
<comment type="subcellular location">
    <subcellularLocation>
        <location evidence="1">Membrane</location>
        <topology evidence="1">Multi-pass membrane protein</topology>
    </subcellularLocation>
</comment>
<evidence type="ECO:0000256" key="5">
    <source>
        <dbReference type="ARBA" id="ARBA00023136"/>
    </source>
</evidence>
<dbReference type="GO" id="GO:0022857">
    <property type="term" value="F:transmembrane transporter activity"/>
    <property type="evidence" value="ECO:0007669"/>
    <property type="project" value="InterPro"/>
</dbReference>
<dbReference type="GO" id="GO:0016020">
    <property type="term" value="C:membrane"/>
    <property type="evidence" value="ECO:0007669"/>
    <property type="project" value="UniProtKB-SubCell"/>
</dbReference>
<protein>
    <submittedName>
        <fullName evidence="7">Auxin-induced protein 5NG4</fullName>
    </submittedName>
</protein>
<dbReference type="InterPro" id="IPR000620">
    <property type="entry name" value="EamA_dom"/>
</dbReference>
<keyword evidence="3" id="KW-0812">Transmembrane</keyword>
<feature type="domain" description="EamA" evidence="6">
    <location>
        <begin position="520"/>
        <end position="641"/>
    </location>
</feature>
<dbReference type="Pfam" id="PF00892">
    <property type="entry name" value="EamA"/>
    <property type="match status" value="4"/>
</dbReference>
<evidence type="ECO:0000259" key="6">
    <source>
        <dbReference type="Pfam" id="PF00892"/>
    </source>
</evidence>
<organism evidence="7">
    <name type="scientific">Aegilops tauschii</name>
    <name type="common">Tausch's goatgrass</name>
    <name type="synonym">Aegilops squarrosa</name>
    <dbReference type="NCBI Taxonomy" id="37682"/>
    <lineage>
        <taxon>Eukaryota</taxon>
        <taxon>Viridiplantae</taxon>
        <taxon>Streptophyta</taxon>
        <taxon>Embryophyta</taxon>
        <taxon>Tracheophyta</taxon>
        <taxon>Spermatophyta</taxon>
        <taxon>Magnoliopsida</taxon>
        <taxon>Liliopsida</taxon>
        <taxon>Poales</taxon>
        <taxon>Poaceae</taxon>
        <taxon>BOP clade</taxon>
        <taxon>Pooideae</taxon>
        <taxon>Triticodae</taxon>
        <taxon>Triticeae</taxon>
        <taxon>Triticinae</taxon>
        <taxon>Aegilops</taxon>
    </lineage>
</organism>
<dbReference type="InterPro" id="IPR030184">
    <property type="entry name" value="WAT1-related"/>
</dbReference>
<dbReference type="InterPro" id="IPR037185">
    <property type="entry name" value="EmrE-like"/>
</dbReference>
<evidence type="ECO:0000256" key="4">
    <source>
        <dbReference type="ARBA" id="ARBA00022989"/>
    </source>
</evidence>
<feature type="domain" description="EamA" evidence="6">
    <location>
        <begin position="351"/>
        <end position="487"/>
    </location>
</feature>
<evidence type="ECO:0000256" key="1">
    <source>
        <dbReference type="ARBA" id="ARBA00004141"/>
    </source>
</evidence>
<dbReference type="PANTHER" id="PTHR31218">
    <property type="entry name" value="WAT1-RELATED PROTEIN"/>
    <property type="match status" value="1"/>
</dbReference>
<accession>M8BNY7</accession>
<name>M8BNY7_AEGTA</name>
<evidence type="ECO:0000313" key="7">
    <source>
        <dbReference type="EnsemblPlants" id="EMT23669"/>
    </source>
</evidence>
<reference evidence="7" key="1">
    <citation type="submission" date="2015-06" db="UniProtKB">
        <authorList>
            <consortium name="EnsemblPlants"/>
        </authorList>
    </citation>
    <scope>IDENTIFICATION</scope>
</reference>
<dbReference type="EnsemblPlants" id="EMT23669">
    <property type="protein sequence ID" value="EMT23669"/>
    <property type="gene ID" value="F775_10651"/>
</dbReference>
<dbReference type="AlphaFoldDB" id="M8BNY7"/>